<reference evidence="6" key="1">
    <citation type="submission" date="2010-03" db="EMBL/GenBank/DDBJ databases">
        <title>The genome sequence of Synergistetes sp. SGP1.</title>
        <authorList>
            <consortium name="metaHIT consortium -- http://www.metahit.eu/"/>
            <person name="Pajon A."/>
            <person name="Turner K."/>
            <person name="Parkhill J."/>
            <person name="Wade W."/>
            <person name="Vartoukian S."/>
        </authorList>
    </citation>
    <scope>NUCLEOTIDE SEQUENCE [LARGE SCALE GENOMIC DNA]</scope>
    <source>
        <strain evidence="6">SGP1</strain>
    </source>
</reference>
<dbReference type="KEGG" id="sbr:SY1_21730"/>
<dbReference type="Proteomes" id="UP000008957">
    <property type="component" value="Chromosome"/>
</dbReference>
<name>A0AB94IYX2_9BACT</name>
<dbReference type="Pfam" id="PF00015">
    <property type="entry name" value="MCPsignal"/>
    <property type="match status" value="1"/>
</dbReference>
<feature type="domain" description="Methyl-accepting transducer" evidence="4">
    <location>
        <begin position="26"/>
        <end position="260"/>
    </location>
</feature>
<dbReference type="SUPFAM" id="SSF58104">
    <property type="entry name" value="Methyl-accepting chemotaxis protein (MCP) signaling domain"/>
    <property type="match status" value="1"/>
</dbReference>
<dbReference type="AlphaFoldDB" id="A0AB94IYX2"/>
<keyword evidence="6" id="KW-1185">Reference proteome</keyword>
<evidence type="ECO:0000259" key="4">
    <source>
        <dbReference type="PROSITE" id="PS50111"/>
    </source>
</evidence>
<evidence type="ECO:0000313" key="6">
    <source>
        <dbReference type="Proteomes" id="UP000008957"/>
    </source>
</evidence>
<keyword evidence="1 2" id="KW-0807">Transducer</keyword>
<dbReference type="PANTHER" id="PTHR32089">
    <property type="entry name" value="METHYL-ACCEPTING CHEMOTAXIS PROTEIN MCPB"/>
    <property type="match status" value="1"/>
</dbReference>
<sequence length="281" mass="30683">MTEQKSLELIHVLSGAYFAGVQMDSFMSQLDEVLVSRVRKVEERVQDTSNQFTSLYGVLQALREDFASGSRDAKQGVEAINTINANLMEEMAKSGTSLEGMSETVSNTLNATIKTLELFLEIGKISHNIQRIARQTHLLALNASIEAARAGEHGRGFAVVAHNVQELAAETRTASESIDAKVSEISGAVQGTMENMRSINELFETIQRTLSSFSDCLSNNKTTMESMETMIEDAGEKLNRTSAEMEGAIETMHEASNKVGAMASTISAIVQAQQNLKKIRL</sequence>
<organism evidence="5 6">
    <name type="scientific">Fretibacterium fastidiosum</name>
    <dbReference type="NCBI Taxonomy" id="651822"/>
    <lineage>
        <taxon>Bacteria</taxon>
        <taxon>Thermotogati</taxon>
        <taxon>Synergistota</taxon>
        <taxon>Synergistia</taxon>
        <taxon>Synergistales</taxon>
        <taxon>Aminobacteriaceae</taxon>
        <taxon>Fretibacterium</taxon>
    </lineage>
</organism>
<accession>A0AB94IYX2</accession>
<gene>
    <name evidence="5" type="ORF">SY1_21730</name>
</gene>
<reference evidence="5 6" key="2">
    <citation type="submission" date="2010-03" db="EMBL/GenBank/DDBJ databases">
        <authorList>
            <person name="Pajon A."/>
        </authorList>
    </citation>
    <scope>NUCLEOTIDE SEQUENCE [LARGE SCALE GENOMIC DNA]</scope>
    <source>
        <strain evidence="5 6">SGP1</strain>
    </source>
</reference>
<dbReference type="GO" id="GO:0007165">
    <property type="term" value="P:signal transduction"/>
    <property type="evidence" value="ECO:0007669"/>
    <property type="project" value="UniProtKB-KW"/>
</dbReference>
<feature type="coiled-coil region" evidence="3">
    <location>
        <begin position="224"/>
        <end position="258"/>
    </location>
</feature>
<dbReference type="EMBL" id="FP929056">
    <property type="protein sequence ID" value="CBL28894.1"/>
    <property type="molecule type" value="Genomic_DNA"/>
</dbReference>
<evidence type="ECO:0000256" key="3">
    <source>
        <dbReference type="SAM" id="Coils"/>
    </source>
</evidence>
<proteinExistence type="predicted"/>
<evidence type="ECO:0000313" key="5">
    <source>
        <dbReference type="EMBL" id="CBL28894.1"/>
    </source>
</evidence>
<dbReference type="Gene3D" id="1.10.287.950">
    <property type="entry name" value="Methyl-accepting chemotaxis protein"/>
    <property type="match status" value="1"/>
</dbReference>
<dbReference type="GO" id="GO:0016020">
    <property type="term" value="C:membrane"/>
    <property type="evidence" value="ECO:0007669"/>
    <property type="project" value="InterPro"/>
</dbReference>
<dbReference type="InterPro" id="IPR004089">
    <property type="entry name" value="MCPsignal_dom"/>
</dbReference>
<evidence type="ECO:0000256" key="2">
    <source>
        <dbReference type="PROSITE-ProRule" id="PRU00284"/>
    </source>
</evidence>
<evidence type="ECO:0000256" key="1">
    <source>
        <dbReference type="ARBA" id="ARBA00023224"/>
    </source>
</evidence>
<protein>
    <submittedName>
        <fullName evidence="5">Methyl-accepting chemotaxis protein</fullName>
    </submittedName>
</protein>
<dbReference type="SMART" id="SM00283">
    <property type="entry name" value="MA"/>
    <property type="match status" value="1"/>
</dbReference>
<dbReference type="RefSeq" id="WP_015557041.1">
    <property type="nucleotide sequence ID" value="NC_021038.1"/>
</dbReference>
<dbReference type="PROSITE" id="PS50111">
    <property type="entry name" value="CHEMOTAXIS_TRANSDUC_2"/>
    <property type="match status" value="1"/>
</dbReference>
<keyword evidence="3" id="KW-0175">Coiled coil</keyword>
<dbReference type="PANTHER" id="PTHR32089:SF112">
    <property type="entry name" value="LYSOZYME-LIKE PROTEIN-RELATED"/>
    <property type="match status" value="1"/>
</dbReference>